<dbReference type="Proteomes" id="UP000320390">
    <property type="component" value="Chromosome"/>
</dbReference>
<gene>
    <name evidence="1" type="ORF">Poly30_36720</name>
</gene>
<sequence length="337" mass="36061">MGTHRSLLPAAHAVTLVVTLAVAGCASPIRVEESDWRPRVHDLSRPAPAEVVDASAPVTLPTTLQGPLLVKSFLRYELTRGARDPAGDGDVWEIRFQGPERPVQSVDSWASVTLTSPGNRQAAMVKGARVYSGRINVARRGKETDDALLLLPLAFTDDSLFRACEVLGPMDLEEFQRASDVETIGDAYIGGFLAGFGASFTVQRSSALRSLMSDVMQWPSGWLGKDDDALVALRPDALSAEPCSTPFGPGWRVPVEITAGETQAFVGEVTVVEPGGALKLAAGVVEVTGYAPHRPDEVLRLKLVGAHAPRTEHLAPKAIESLLEIKPRSKTTMGGRE</sequence>
<name>A0A518EVL8_9BACT</name>
<evidence type="ECO:0000313" key="2">
    <source>
        <dbReference type="Proteomes" id="UP000320390"/>
    </source>
</evidence>
<protein>
    <submittedName>
        <fullName evidence="1">Uncharacterized protein</fullName>
    </submittedName>
</protein>
<dbReference type="AlphaFoldDB" id="A0A518EVL8"/>
<dbReference type="RefSeq" id="WP_145200271.1">
    <property type="nucleotide sequence ID" value="NZ_CP036434.1"/>
</dbReference>
<reference evidence="1 2" key="1">
    <citation type="submission" date="2019-02" db="EMBL/GenBank/DDBJ databases">
        <title>Deep-cultivation of Planctomycetes and their phenomic and genomic characterization uncovers novel biology.</title>
        <authorList>
            <person name="Wiegand S."/>
            <person name="Jogler M."/>
            <person name="Boedeker C."/>
            <person name="Pinto D."/>
            <person name="Vollmers J."/>
            <person name="Rivas-Marin E."/>
            <person name="Kohn T."/>
            <person name="Peeters S.H."/>
            <person name="Heuer A."/>
            <person name="Rast P."/>
            <person name="Oberbeckmann S."/>
            <person name="Bunk B."/>
            <person name="Jeske O."/>
            <person name="Meyerdierks A."/>
            <person name="Storesund J.E."/>
            <person name="Kallscheuer N."/>
            <person name="Luecker S."/>
            <person name="Lage O.M."/>
            <person name="Pohl T."/>
            <person name="Merkel B.J."/>
            <person name="Hornburger P."/>
            <person name="Mueller R.-W."/>
            <person name="Bruemmer F."/>
            <person name="Labrenz M."/>
            <person name="Spormann A.M."/>
            <person name="Op den Camp H."/>
            <person name="Overmann J."/>
            <person name="Amann R."/>
            <person name="Jetten M.S.M."/>
            <person name="Mascher T."/>
            <person name="Medema M.H."/>
            <person name="Devos D.P."/>
            <person name="Kaster A.-K."/>
            <person name="Ovreas L."/>
            <person name="Rohde M."/>
            <person name="Galperin M.Y."/>
            <person name="Jogler C."/>
        </authorList>
    </citation>
    <scope>NUCLEOTIDE SEQUENCE [LARGE SCALE GENOMIC DNA]</scope>
    <source>
        <strain evidence="1 2">Poly30</strain>
    </source>
</reference>
<evidence type="ECO:0000313" key="1">
    <source>
        <dbReference type="EMBL" id="QDV08136.1"/>
    </source>
</evidence>
<accession>A0A518EVL8</accession>
<dbReference type="EMBL" id="CP036434">
    <property type="protein sequence ID" value="QDV08136.1"/>
    <property type="molecule type" value="Genomic_DNA"/>
</dbReference>
<dbReference type="PROSITE" id="PS51257">
    <property type="entry name" value="PROKAR_LIPOPROTEIN"/>
    <property type="match status" value="1"/>
</dbReference>
<keyword evidence="2" id="KW-1185">Reference proteome</keyword>
<organism evidence="1 2">
    <name type="scientific">Saltatorellus ferox</name>
    <dbReference type="NCBI Taxonomy" id="2528018"/>
    <lineage>
        <taxon>Bacteria</taxon>
        <taxon>Pseudomonadati</taxon>
        <taxon>Planctomycetota</taxon>
        <taxon>Planctomycetia</taxon>
        <taxon>Planctomycetia incertae sedis</taxon>
        <taxon>Saltatorellus</taxon>
    </lineage>
</organism>
<proteinExistence type="predicted"/>